<reference evidence="3 4" key="1">
    <citation type="submission" date="2020-10" db="EMBL/GenBank/DDBJ databases">
        <title>Genome analysis of Massilia species.</title>
        <authorList>
            <person name="Jung D.-H."/>
        </authorList>
    </citation>
    <scope>NUCLEOTIDE SEQUENCE [LARGE SCALE GENOMIC DNA]</scope>
    <source>
        <strain evidence="4">sipir</strain>
    </source>
</reference>
<keyword evidence="4" id="KW-1185">Reference proteome</keyword>
<name>A0ABY3ZZA5_9BURK</name>
<evidence type="ECO:0000256" key="2">
    <source>
        <dbReference type="SAM" id="Phobius"/>
    </source>
</evidence>
<evidence type="ECO:0000313" key="4">
    <source>
        <dbReference type="Proteomes" id="UP000831532"/>
    </source>
</evidence>
<evidence type="ECO:0000256" key="1">
    <source>
        <dbReference type="SAM" id="MobiDB-lite"/>
    </source>
</evidence>
<feature type="region of interest" description="Disordered" evidence="1">
    <location>
        <begin position="1"/>
        <end position="24"/>
    </location>
</feature>
<evidence type="ECO:0008006" key="5">
    <source>
        <dbReference type="Google" id="ProtNLM"/>
    </source>
</evidence>
<dbReference type="RefSeq" id="WP_243489028.1">
    <property type="nucleotide sequence ID" value="NZ_CP063361.1"/>
</dbReference>
<dbReference type="Proteomes" id="UP000831532">
    <property type="component" value="Chromosome"/>
</dbReference>
<protein>
    <recommendedName>
        <fullName evidence="5">DUF1640 domain-containing protein</fullName>
    </recommendedName>
</protein>
<keyword evidence="2" id="KW-0472">Membrane</keyword>
<gene>
    <name evidence="3" type="ORF">INH39_20245</name>
</gene>
<evidence type="ECO:0000313" key="3">
    <source>
        <dbReference type="EMBL" id="UOD27813.1"/>
    </source>
</evidence>
<feature type="transmembrane region" description="Helical" evidence="2">
    <location>
        <begin position="121"/>
        <end position="143"/>
    </location>
</feature>
<sequence length="182" mass="19659">MSMNAVPNGPPEPGKQAASVAGGAGPPHDFALDRRLTVLETRFDTILPTLATKADLGALRLEVEKIRSELLGKIDALGSELRGKIDALGCELRGEMSELASDLREEMVMLRNEVHATLMKAMMWFGALAITVVFSFVGVFIHFSNQVSNQISHLSARLPVITAPLTPTPHRPLPDGSPPTQR</sequence>
<keyword evidence="2" id="KW-1133">Transmembrane helix</keyword>
<organism evidence="3 4">
    <name type="scientific">Massilia violaceinigra</name>
    <dbReference type="NCBI Taxonomy" id="2045208"/>
    <lineage>
        <taxon>Bacteria</taxon>
        <taxon>Pseudomonadati</taxon>
        <taxon>Pseudomonadota</taxon>
        <taxon>Betaproteobacteria</taxon>
        <taxon>Burkholderiales</taxon>
        <taxon>Oxalobacteraceae</taxon>
        <taxon>Telluria group</taxon>
        <taxon>Massilia</taxon>
    </lineage>
</organism>
<keyword evidence="2" id="KW-0812">Transmembrane</keyword>
<proteinExistence type="predicted"/>
<accession>A0ABY3ZZA5</accession>
<dbReference type="EMBL" id="CP063361">
    <property type="protein sequence ID" value="UOD27813.1"/>
    <property type="molecule type" value="Genomic_DNA"/>
</dbReference>